<feature type="coiled-coil region" evidence="8">
    <location>
        <begin position="45"/>
        <end position="72"/>
    </location>
</feature>
<keyword evidence="7" id="KW-0539">Nucleus</keyword>
<dbReference type="GO" id="GO:0003700">
    <property type="term" value="F:DNA-binding transcription factor activity"/>
    <property type="evidence" value="ECO:0007669"/>
    <property type="project" value="TreeGrafter"/>
</dbReference>
<dbReference type="GO" id="GO:0005634">
    <property type="term" value="C:nucleus"/>
    <property type="evidence" value="ECO:0007669"/>
    <property type="project" value="UniProtKB-SubCell"/>
</dbReference>
<evidence type="ECO:0000256" key="4">
    <source>
        <dbReference type="ARBA" id="ARBA00023125"/>
    </source>
</evidence>
<dbReference type="InterPro" id="IPR046831">
    <property type="entry name" value="Calmodulin_bind_N"/>
</dbReference>
<feature type="domain" description="Calmodulin binding protein C-terminal" evidence="12">
    <location>
        <begin position="371"/>
        <end position="429"/>
    </location>
</feature>
<proteinExistence type="inferred from homology"/>
<dbReference type="STRING" id="4529.A0A0E0RBU0"/>
<feature type="region of interest" description="Disordered" evidence="9">
    <location>
        <begin position="1"/>
        <end position="43"/>
    </location>
</feature>
<evidence type="ECO:0000256" key="3">
    <source>
        <dbReference type="ARBA" id="ARBA00023015"/>
    </source>
</evidence>
<evidence type="ECO:0000256" key="2">
    <source>
        <dbReference type="ARBA" id="ARBA00007214"/>
    </source>
</evidence>
<keyword evidence="5" id="KW-0010">Activator</keyword>
<dbReference type="PANTHER" id="PTHR31713:SF55">
    <property type="entry name" value="OS11G0663100 PROTEIN"/>
    <property type="match status" value="1"/>
</dbReference>
<comment type="subcellular location">
    <subcellularLocation>
        <location evidence="1">Nucleus</location>
    </subcellularLocation>
</comment>
<dbReference type="Gramene" id="ORUFI11G23900.1">
    <property type="protein sequence ID" value="ORUFI11G23900.1"/>
    <property type="gene ID" value="ORUFI11G23900"/>
</dbReference>
<accession>A0A0E0RBU0</accession>
<dbReference type="GO" id="GO:0080142">
    <property type="term" value="P:regulation of salicylic acid biosynthetic process"/>
    <property type="evidence" value="ECO:0007669"/>
    <property type="project" value="TreeGrafter"/>
</dbReference>
<dbReference type="EnsemblPlants" id="ORUFI11G23900.1">
    <property type="protein sequence ID" value="ORUFI11G23900.1"/>
    <property type="gene ID" value="ORUFI11G23900"/>
</dbReference>
<dbReference type="Pfam" id="PF20451">
    <property type="entry name" value="Calmod_bind_M"/>
    <property type="match status" value="1"/>
</dbReference>
<comment type="similarity">
    <text evidence="2">Belongs to the plant ACBP60 protein family.</text>
</comment>
<dbReference type="InterPro" id="IPR046830">
    <property type="entry name" value="Calmod_bind_M"/>
</dbReference>
<dbReference type="GO" id="GO:0005516">
    <property type="term" value="F:calmodulin binding"/>
    <property type="evidence" value="ECO:0007669"/>
    <property type="project" value="InterPro"/>
</dbReference>
<evidence type="ECO:0000256" key="5">
    <source>
        <dbReference type="ARBA" id="ARBA00023159"/>
    </source>
</evidence>
<dbReference type="HOGENOM" id="CLU_540095_0_0_1"/>
<protein>
    <recommendedName>
        <fullName evidence="15">Calmodulin-binding protein-like</fullName>
    </recommendedName>
</protein>
<dbReference type="AlphaFoldDB" id="A0A0E0RBU0"/>
<evidence type="ECO:0000313" key="14">
    <source>
        <dbReference type="Proteomes" id="UP000008022"/>
    </source>
</evidence>
<dbReference type="InterPro" id="IPR046829">
    <property type="entry name" value="Calmod_bind_C"/>
</dbReference>
<dbReference type="eggNOG" id="ENOG502QWE3">
    <property type="taxonomic scope" value="Eukaryota"/>
</dbReference>
<evidence type="ECO:0000256" key="9">
    <source>
        <dbReference type="SAM" id="MobiDB-lite"/>
    </source>
</evidence>
<evidence type="ECO:0000256" key="8">
    <source>
        <dbReference type="SAM" id="Coils"/>
    </source>
</evidence>
<keyword evidence="3" id="KW-0805">Transcription regulation</keyword>
<feature type="domain" description="Calmodulin binding protein central" evidence="11">
    <location>
        <begin position="303"/>
        <end position="365"/>
    </location>
</feature>
<dbReference type="GO" id="GO:0043565">
    <property type="term" value="F:sequence-specific DNA binding"/>
    <property type="evidence" value="ECO:0007669"/>
    <property type="project" value="TreeGrafter"/>
</dbReference>
<keyword evidence="8" id="KW-0175">Coiled coil</keyword>
<evidence type="ECO:0000259" key="12">
    <source>
        <dbReference type="Pfam" id="PF20452"/>
    </source>
</evidence>
<dbReference type="InterPro" id="IPR012416">
    <property type="entry name" value="CBP60"/>
</dbReference>
<evidence type="ECO:0000259" key="10">
    <source>
        <dbReference type="Pfam" id="PF07887"/>
    </source>
</evidence>
<dbReference type="Pfam" id="PF07887">
    <property type="entry name" value="Calmodulin_bind"/>
    <property type="match status" value="1"/>
</dbReference>
<dbReference type="Pfam" id="PF20452">
    <property type="entry name" value="Calmod_bind_C"/>
    <property type="match status" value="1"/>
</dbReference>
<keyword evidence="4" id="KW-0238">DNA-binding</keyword>
<reference evidence="13" key="2">
    <citation type="submission" date="2015-06" db="UniProtKB">
        <authorList>
            <consortium name="EnsemblPlants"/>
        </authorList>
    </citation>
    <scope>IDENTIFICATION</scope>
</reference>
<evidence type="ECO:0008006" key="15">
    <source>
        <dbReference type="Google" id="ProtNLM"/>
    </source>
</evidence>
<evidence type="ECO:0000256" key="7">
    <source>
        <dbReference type="ARBA" id="ARBA00023242"/>
    </source>
</evidence>
<dbReference type="Proteomes" id="UP000008022">
    <property type="component" value="Unassembled WGS sequence"/>
</dbReference>
<name>A0A0E0RBU0_ORYRU</name>
<sequence>MPLSRPRRGREEDEEEEKGDDGRAGGEGPQAQGTTTPAKRPRRCCSCCQDTKDFYEEQIEMLKKEMQCMSKGLSEERRILQREMQQFYQNSQLQLNEHINEQHWRMEQIWEQFNTLISGTGPPGGHVKKHTNPRVLTSQREIRTYRLKFESRCSNVKFSRHVMTADDGNPIKVAIYDHDNRIITNGPLSSMQVRIVVIDGEFNKENKVQWSRDSFLQNIVHGRPGKPPLFANELYLRLENGVANLYGAKFQDNSSFVPSKQFRLGVMAADDSISEKILEGISESFAVKDGRGFSTKKDPYPSLSDPICKLKRIAGDRKKLLEKMDINLVQDFLRFYNKDKNSLRKACGNIPDNDWNIIVEHALNCKPGHEHYSYCIPATDVIVFINSLYNIVGATINGIYTSYEELNDTHKDLVEEHRKDAYDNLEVVQYKDKIACHEHELIVGDRGSCYLQGSCSMPTRPTLPTGFHEESSNQGKDLQSGQPQASPHPHQRWVKIVTTVTTLRFWVWAVIIRQLSSTLEED</sequence>
<dbReference type="PANTHER" id="PTHR31713">
    <property type="entry name" value="OS02G0177800 PROTEIN"/>
    <property type="match status" value="1"/>
</dbReference>
<evidence type="ECO:0000256" key="6">
    <source>
        <dbReference type="ARBA" id="ARBA00023163"/>
    </source>
</evidence>
<reference evidence="14" key="1">
    <citation type="submission" date="2013-06" db="EMBL/GenBank/DDBJ databases">
        <authorList>
            <person name="Zhao Q."/>
        </authorList>
    </citation>
    <scope>NUCLEOTIDE SEQUENCE</scope>
    <source>
        <strain evidence="14">cv. W1943</strain>
    </source>
</reference>
<feature type="domain" description="Calmodulin binding protein-like N-terminal" evidence="10">
    <location>
        <begin position="145"/>
        <end position="289"/>
    </location>
</feature>
<keyword evidence="6" id="KW-0804">Transcription</keyword>
<evidence type="ECO:0000259" key="11">
    <source>
        <dbReference type="Pfam" id="PF20451"/>
    </source>
</evidence>
<feature type="compositionally biased region" description="Polar residues" evidence="9">
    <location>
        <begin position="472"/>
        <end position="485"/>
    </location>
</feature>
<dbReference type="OMA" id="ACHEHEL"/>
<keyword evidence="14" id="KW-1185">Reference proteome</keyword>
<feature type="region of interest" description="Disordered" evidence="9">
    <location>
        <begin position="462"/>
        <end position="490"/>
    </location>
</feature>
<evidence type="ECO:0000256" key="1">
    <source>
        <dbReference type="ARBA" id="ARBA00004123"/>
    </source>
</evidence>
<organism evidence="13 14">
    <name type="scientific">Oryza rufipogon</name>
    <name type="common">Brownbeard rice</name>
    <name type="synonym">Asian wild rice</name>
    <dbReference type="NCBI Taxonomy" id="4529"/>
    <lineage>
        <taxon>Eukaryota</taxon>
        <taxon>Viridiplantae</taxon>
        <taxon>Streptophyta</taxon>
        <taxon>Embryophyta</taxon>
        <taxon>Tracheophyta</taxon>
        <taxon>Spermatophyta</taxon>
        <taxon>Magnoliopsida</taxon>
        <taxon>Liliopsida</taxon>
        <taxon>Poales</taxon>
        <taxon>Poaceae</taxon>
        <taxon>BOP clade</taxon>
        <taxon>Oryzoideae</taxon>
        <taxon>Oryzeae</taxon>
        <taxon>Oryzinae</taxon>
        <taxon>Oryza</taxon>
    </lineage>
</organism>
<evidence type="ECO:0000313" key="13">
    <source>
        <dbReference type="EnsemblPlants" id="ORUFI11G23900.1"/>
    </source>
</evidence>